<feature type="domain" description="NFACT protein C-terminal" evidence="13">
    <location>
        <begin position="844"/>
        <end position="935"/>
    </location>
</feature>
<evidence type="ECO:0000313" key="15">
    <source>
        <dbReference type="Proteomes" id="UP000092124"/>
    </source>
</evidence>
<organism evidence="14 15">
    <name type="scientific">Neotoma lepida</name>
    <name type="common">Desert woodrat</name>
    <dbReference type="NCBI Taxonomy" id="56216"/>
    <lineage>
        <taxon>Eukaryota</taxon>
        <taxon>Metazoa</taxon>
        <taxon>Chordata</taxon>
        <taxon>Craniata</taxon>
        <taxon>Vertebrata</taxon>
        <taxon>Euteleostomi</taxon>
        <taxon>Mammalia</taxon>
        <taxon>Eutheria</taxon>
        <taxon>Euarchontoglires</taxon>
        <taxon>Glires</taxon>
        <taxon>Rodentia</taxon>
        <taxon>Myomorpha</taxon>
        <taxon>Muroidea</taxon>
        <taxon>Cricetidae</taxon>
        <taxon>Neotominae</taxon>
        <taxon>Neotoma</taxon>
    </lineage>
</organism>
<dbReference type="GO" id="GO:0000049">
    <property type="term" value="F:tRNA binding"/>
    <property type="evidence" value="ECO:0007669"/>
    <property type="project" value="TreeGrafter"/>
</dbReference>
<keyword evidence="4" id="KW-0963">Cytoplasm</keyword>
<feature type="compositionally biased region" description="Basic and acidic residues" evidence="11">
    <location>
        <begin position="717"/>
        <end position="728"/>
    </location>
</feature>
<feature type="coiled-coil region" evidence="10">
    <location>
        <begin position="280"/>
        <end position="310"/>
    </location>
</feature>
<comment type="subunit">
    <text evidence="7">Component of the ribosome quality control complex (RQC), composed of the E3 ubiquitin ligase LTN1, TCF25 and NEMF associated with the 60S ribosomal subunit. The complex probably also contains VCP/p97 and its ubiquitin-binding cofactors. Interacts (via its N-terminus) with XPO1.</text>
</comment>
<dbReference type="PANTHER" id="PTHR15239">
    <property type="entry name" value="NUCLEAR EXPORT MEDIATOR FACTOR NEMF"/>
    <property type="match status" value="1"/>
</dbReference>
<dbReference type="OrthoDB" id="207084at2759"/>
<evidence type="ECO:0000313" key="14">
    <source>
        <dbReference type="EMBL" id="OBS80507.1"/>
    </source>
</evidence>
<dbReference type="GO" id="GO:1990112">
    <property type="term" value="C:RQC complex"/>
    <property type="evidence" value="ECO:0007669"/>
    <property type="project" value="TreeGrafter"/>
</dbReference>
<evidence type="ECO:0000256" key="10">
    <source>
        <dbReference type="SAM" id="Coils"/>
    </source>
</evidence>
<gene>
    <name evidence="14" type="ORF">A6R68_21288</name>
</gene>
<accession>A0A1A6HS12</accession>
<comment type="caution">
    <text evidence="14">The sequence shown here is derived from an EMBL/GenBank/DDBJ whole genome shotgun (WGS) entry which is preliminary data.</text>
</comment>
<evidence type="ECO:0000256" key="3">
    <source>
        <dbReference type="ARBA" id="ARBA00008318"/>
    </source>
</evidence>
<dbReference type="InterPro" id="IPR008532">
    <property type="entry name" value="NFACT_RNA-bd"/>
</dbReference>
<dbReference type="Pfam" id="PF05670">
    <property type="entry name" value="NFACT-R_1"/>
    <property type="match status" value="1"/>
</dbReference>
<evidence type="ECO:0000256" key="1">
    <source>
        <dbReference type="ARBA" id="ARBA00004123"/>
    </source>
</evidence>
<feature type="compositionally biased region" description="Acidic residues" evidence="11">
    <location>
        <begin position="649"/>
        <end position="663"/>
    </location>
</feature>
<dbReference type="PANTHER" id="PTHR15239:SF6">
    <property type="entry name" value="RIBOSOME QUALITY CONTROL COMPLEX SUBUNIT NEMF"/>
    <property type="match status" value="1"/>
</dbReference>
<evidence type="ECO:0000256" key="9">
    <source>
        <dbReference type="ARBA" id="ARBA00076869"/>
    </source>
</evidence>
<dbReference type="STRING" id="56216.A0A1A6HS12"/>
<dbReference type="GO" id="GO:0005737">
    <property type="term" value="C:cytoplasm"/>
    <property type="evidence" value="ECO:0007669"/>
    <property type="project" value="UniProtKB-SubCell"/>
</dbReference>
<sequence>MKSRFSTVDLRAVLAELNASLLGMRVNNVYDVDNKTYLIRLQKPDFKATLLLESGIRIHTTEFEWPKNMMPSSFAMKCRKHLKSRRLVSAKQLGVDRIVDFQFGSDEAAYHLIIELYDRGNIVLTDYEYLILNILRFRTDETDDVKFAVREHYPIDHARAAEPLLTLERLTEVIAGAPKAYGPALIEHCLIENGFSGNVKVDEKLESKDIEKILVCVQKAEDYMRKTSNFNGKGYIIQKREVKPSLDADKPAEDILTYEEFHPFLFSQHLQCPYIEFESFDKEKQALKKLDNVRKDHENRLEALQQAQELDKLKGELIEMNLQIVDRAIQVVRSALANQIDWTEIGVIVKEAQAQGDPVASAIKELKLQTNHVTMLLRNPYLLSEEEDDDGDGDASVENSDAEPPKGKKKKQKNKQPQKPQKNKPLLVDVDLSLYYDHKRYAAKKTQRTVEAAEKAFKSAEKKTKQTLKEVQTVTSIQKARKVYWFEKFLWFISSENYLIIGGRDQQQNEIIVKRYLTPGDIYVHADLHGATSCVIKNPTGEPIPPRTLTEAGTMALCYSAAWDARVITSAWWVYHHQVDESCVWRHRGERKVRAQDEDMETLTSCTKGGDSSEDDKEELHGTPVEGELMSQVHREEDVAVQCGRDELSEELIPEESSDDEESKEVTKDEEPAGETKGEEEDTLDYPDTTIDLSHLQSQREMKKKKLPSDSGDLEVIDGKDKERENAVHSEAYQNTSKNAAAGQPMKRGQKSKMKKMKEKYKDQDEEDRELIMKLLAGKKGKKGKVKDEPVKKQPQKPIGRQRVVDVVKKDPPSLQVVTQDLQDLAVDDPQDDKEEHDLDQQGNEENLFDSLTGQPHPEDILMFAIPICAPYTTMTNYKYKVKLTPGVQKKGKAAKTALNSFMHSKEATAREKDLFRSVKDTDLSRNIPGKVKVSAPNLLHVKRK</sequence>
<comment type="similarity">
    <text evidence="3">Belongs to the NEMF family.</text>
</comment>
<feature type="region of interest" description="Disordered" evidence="11">
    <location>
        <begin position="594"/>
        <end position="625"/>
    </location>
</feature>
<keyword evidence="6" id="KW-0539">Nucleus</keyword>
<feature type="compositionally biased region" description="Polar residues" evidence="11">
    <location>
        <begin position="841"/>
        <end position="854"/>
    </location>
</feature>
<evidence type="ECO:0000256" key="6">
    <source>
        <dbReference type="ARBA" id="ARBA00023242"/>
    </source>
</evidence>
<feature type="region of interest" description="Disordered" evidence="11">
    <location>
        <begin position="649"/>
        <end position="854"/>
    </location>
</feature>
<dbReference type="Gene3D" id="2.30.310.10">
    <property type="entry name" value="ibrinogen binding protein from staphylococcus aureus domain"/>
    <property type="match status" value="1"/>
</dbReference>
<feature type="domain" description="NFACT RNA-binding" evidence="12">
    <location>
        <begin position="488"/>
        <end position="581"/>
    </location>
</feature>
<comment type="subcellular location">
    <subcellularLocation>
        <location evidence="2">Cytoplasm</location>
    </subcellularLocation>
    <subcellularLocation>
        <location evidence="1">Nucleus</location>
    </subcellularLocation>
</comment>
<evidence type="ECO:0000259" key="13">
    <source>
        <dbReference type="Pfam" id="PF11923"/>
    </source>
</evidence>
<feature type="compositionally biased region" description="Basic residues" evidence="11">
    <location>
        <begin position="407"/>
        <end position="416"/>
    </location>
</feature>
<dbReference type="GO" id="GO:0043023">
    <property type="term" value="F:ribosomal large subunit binding"/>
    <property type="evidence" value="ECO:0007669"/>
    <property type="project" value="TreeGrafter"/>
</dbReference>
<evidence type="ECO:0000256" key="11">
    <source>
        <dbReference type="SAM" id="MobiDB-lite"/>
    </source>
</evidence>
<evidence type="ECO:0000256" key="2">
    <source>
        <dbReference type="ARBA" id="ARBA00004496"/>
    </source>
</evidence>
<feature type="compositionally biased region" description="Basic and acidic residues" evidence="11">
    <location>
        <begin position="664"/>
        <end position="677"/>
    </location>
</feature>
<evidence type="ECO:0000256" key="7">
    <source>
        <dbReference type="ARBA" id="ARBA00062982"/>
    </source>
</evidence>
<feature type="region of interest" description="Disordered" evidence="11">
    <location>
        <begin position="384"/>
        <end position="423"/>
    </location>
</feature>
<dbReference type="FunFam" id="2.30.310.10:FF:000001">
    <property type="entry name" value="Nuclear export mediator factor Nemf"/>
    <property type="match status" value="1"/>
</dbReference>
<feature type="compositionally biased region" description="Acidic residues" evidence="11">
    <location>
        <begin position="384"/>
        <end position="395"/>
    </location>
</feature>
<dbReference type="EMBL" id="LZPO01017351">
    <property type="protein sequence ID" value="OBS80507.1"/>
    <property type="molecule type" value="Genomic_DNA"/>
</dbReference>
<evidence type="ECO:0000256" key="4">
    <source>
        <dbReference type="ARBA" id="ARBA00022490"/>
    </source>
</evidence>
<dbReference type="Pfam" id="PF11923">
    <property type="entry name" value="NFACT-C"/>
    <property type="match status" value="1"/>
</dbReference>
<dbReference type="Pfam" id="PF05833">
    <property type="entry name" value="NFACT_N"/>
    <property type="match status" value="1"/>
</dbReference>
<evidence type="ECO:0000256" key="8">
    <source>
        <dbReference type="ARBA" id="ARBA00071447"/>
    </source>
</evidence>
<dbReference type="Proteomes" id="UP000092124">
    <property type="component" value="Unassembled WGS sequence"/>
</dbReference>
<name>A0A1A6HS12_NEOLE</name>
<dbReference type="AlphaFoldDB" id="A0A1A6HS12"/>
<feature type="compositionally biased region" description="Basic residues" evidence="11">
    <location>
        <begin position="748"/>
        <end position="759"/>
    </location>
</feature>
<protein>
    <recommendedName>
        <fullName evidence="8">Ribosome quality control complex subunit NEMF</fullName>
    </recommendedName>
    <alternativeName>
        <fullName evidence="9">Nuclear export mediator factor</fullName>
    </alternativeName>
</protein>
<dbReference type="InterPro" id="IPR051608">
    <property type="entry name" value="RQC_Subunit_NEMF"/>
</dbReference>
<evidence type="ECO:0000256" key="5">
    <source>
        <dbReference type="ARBA" id="ARBA00023054"/>
    </source>
</evidence>
<reference evidence="14 15" key="1">
    <citation type="submission" date="2016-06" db="EMBL/GenBank/DDBJ databases">
        <title>The Draft Genome Sequence and Annotation of the Desert Woodrat Neotoma lepida.</title>
        <authorList>
            <person name="Campbell M."/>
            <person name="Oakeson K.F."/>
            <person name="Yandell M."/>
            <person name="Halpert J.R."/>
            <person name="Dearing D."/>
        </authorList>
    </citation>
    <scope>NUCLEOTIDE SEQUENCE [LARGE SCALE GENOMIC DNA]</scope>
    <source>
        <strain evidence="14">417</strain>
        <tissue evidence="14">Liver</tissue>
    </source>
</reference>
<feature type="coiled-coil region" evidence="10">
    <location>
        <begin position="443"/>
        <end position="470"/>
    </location>
</feature>
<dbReference type="GO" id="GO:0005634">
    <property type="term" value="C:nucleus"/>
    <property type="evidence" value="ECO:0007669"/>
    <property type="project" value="UniProtKB-SubCell"/>
</dbReference>
<evidence type="ECO:0000259" key="12">
    <source>
        <dbReference type="Pfam" id="PF05670"/>
    </source>
</evidence>
<proteinExistence type="inferred from homology"/>
<keyword evidence="15" id="KW-1185">Reference proteome</keyword>
<dbReference type="InterPro" id="IPR021846">
    <property type="entry name" value="NFACT-C"/>
</dbReference>
<dbReference type="GO" id="GO:0140708">
    <property type="term" value="P:CAT tailing"/>
    <property type="evidence" value="ECO:0007669"/>
    <property type="project" value="UniProtKB-ARBA"/>
</dbReference>
<feature type="compositionally biased region" description="Basic and acidic residues" evidence="11">
    <location>
        <begin position="803"/>
        <end position="812"/>
    </location>
</feature>
<keyword evidence="5 10" id="KW-0175">Coiled coil</keyword>